<dbReference type="InParanoid" id="A0A165HPL6"/>
<dbReference type="OrthoDB" id="9988524at2759"/>
<reference evidence="1 2" key="1">
    <citation type="journal article" date="2016" name="Mol. Biol. Evol.">
        <title>Comparative Genomics of Early-Diverging Mushroom-Forming Fungi Provides Insights into the Origins of Lignocellulose Decay Capabilities.</title>
        <authorList>
            <person name="Nagy L.G."/>
            <person name="Riley R."/>
            <person name="Tritt A."/>
            <person name="Adam C."/>
            <person name="Daum C."/>
            <person name="Floudas D."/>
            <person name="Sun H."/>
            <person name="Yadav J.S."/>
            <person name="Pangilinan J."/>
            <person name="Larsson K.H."/>
            <person name="Matsuura K."/>
            <person name="Barry K."/>
            <person name="Labutti K."/>
            <person name="Kuo R."/>
            <person name="Ohm R.A."/>
            <person name="Bhattacharya S.S."/>
            <person name="Shirouzu T."/>
            <person name="Yoshinaga Y."/>
            <person name="Martin F.M."/>
            <person name="Grigoriev I.V."/>
            <person name="Hibbett D.S."/>
        </authorList>
    </citation>
    <scope>NUCLEOTIDE SEQUENCE [LARGE SCALE GENOMIC DNA]</scope>
    <source>
        <strain evidence="1 2">93-53</strain>
    </source>
</reference>
<dbReference type="PANTHER" id="PTHR42886:SF53">
    <property type="entry name" value="ALPHA_BETA-HYDROLASES SUPERFAMILY PROTEIN"/>
    <property type="match status" value="1"/>
</dbReference>
<dbReference type="Proteomes" id="UP000076871">
    <property type="component" value="Unassembled WGS sequence"/>
</dbReference>
<evidence type="ECO:0000313" key="2">
    <source>
        <dbReference type="Proteomes" id="UP000076871"/>
    </source>
</evidence>
<accession>A0A165HPL6</accession>
<dbReference type="GeneID" id="63827490"/>
<dbReference type="AlphaFoldDB" id="A0A165HPL6"/>
<dbReference type="SUPFAM" id="SSF53474">
    <property type="entry name" value="alpha/beta-Hydrolases"/>
    <property type="match status" value="1"/>
</dbReference>
<evidence type="ECO:0000313" key="1">
    <source>
        <dbReference type="EMBL" id="KZT12015.1"/>
    </source>
</evidence>
<protein>
    <submittedName>
        <fullName evidence="1">Ectomycorrhiza-regulated esterase</fullName>
    </submittedName>
</protein>
<dbReference type="Gene3D" id="3.40.50.1820">
    <property type="entry name" value="alpha/beta hydrolase"/>
    <property type="match status" value="1"/>
</dbReference>
<dbReference type="EMBL" id="KV427606">
    <property type="protein sequence ID" value="KZT12015.1"/>
    <property type="molecule type" value="Genomic_DNA"/>
</dbReference>
<dbReference type="InterPro" id="IPR029058">
    <property type="entry name" value="AB_hydrolase_fold"/>
</dbReference>
<sequence>MANIPITSKKSTKLYIPHPHEETGSIAGVLEQLSPGESTHGRRIALIMHGTMGHKDYLFQKRLALRFPVDSFRFDFRANFESPGTFSFGKIELEVIDLHVVADYLMKQYGYVIDLLVGHSKGSVVAMLWLCTYPKSETGSVRGYVNVSGRYRVEKMYDQMRKPENQQQLAAQGFYELKATVARKPVVHRITEQDHHEFAGIDTTIVWNRFPKEIHVLTMHGLRDTVVPPYDAIIYAEAYSSRTEGTHNLYIVDEADHNFTGMADHVAATILQWVSLLDRNELKTGIWPSGLKPKL</sequence>
<dbReference type="RefSeq" id="XP_040769663.1">
    <property type="nucleotide sequence ID" value="XM_040910461.1"/>
</dbReference>
<gene>
    <name evidence="1" type="ORF">LAESUDRAFT_733896</name>
</gene>
<dbReference type="STRING" id="1314785.A0A165HPL6"/>
<name>A0A165HPL6_9APHY</name>
<dbReference type="PANTHER" id="PTHR42886">
    <property type="entry name" value="RE40534P-RELATED"/>
    <property type="match status" value="1"/>
</dbReference>
<keyword evidence="2" id="KW-1185">Reference proteome</keyword>
<proteinExistence type="predicted"/>
<organism evidence="1 2">
    <name type="scientific">Laetiporus sulphureus 93-53</name>
    <dbReference type="NCBI Taxonomy" id="1314785"/>
    <lineage>
        <taxon>Eukaryota</taxon>
        <taxon>Fungi</taxon>
        <taxon>Dikarya</taxon>
        <taxon>Basidiomycota</taxon>
        <taxon>Agaricomycotina</taxon>
        <taxon>Agaricomycetes</taxon>
        <taxon>Polyporales</taxon>
        <taxon>Laetiporus</taxon>
    </lineage>
</organism>